<accession>A0AAD4TNJ2</accession>
<protein>
    <submittedName>
        <fullName evidence="2">Uncharacterized protein</fullName>
    </submittedName>
</protein>
<gene>
    <name evidence="2" type="ORF">MG293_020707</name>
</gene>
<sequence>MSKRIFWVENNRAQRSGSHTDKENGAQKHQTAAFPIHCIVVSSRPQTSISADNPAVPQSENPKVAQKNAAWPIAVTLEGKSELTSYRCHTLMKRKPALHDFVRAQKIALKNILIEWRQVECKEPELFSKGKHSPPVTSWVTGQCKSLKQQHRQSEGQKRHLQLVKMLSFFVQKNSIIHLVFQTHVRKKLQVSSTPIWAVTDMPTGSPGSTLR</sequence>
<proteinExistence type="predicted"/>
<feature type="region of interest" description="Disordered" evidence="1">
    <location>
        <begin position="8"/>
        <end position="29"/>
    </location>
</feature>
<dbReference type="AlphaFoldDB" id="A0AAD4TNJ2"/>
<name>A0AAD4TNJ2_OVIAM</name>
<evidence type="ECO:0000313" key="3">
    <source>
        <dbReference type="Proteomes" id="UP001214576"/>
    </source>
</evidence>
<keyword evidence="3" id="KW-1185">Reference proteome</keyword>
<dbReference type="EMBL" id="JAKZEL010000028">
    <property type="protein sequence ID" value="KAI4529459.1"/>
    <property type="molecule type" value="Genomic_DNA"/>
</dbReference>
<reference evidence="2" key="1">
    <citation type="submission" date="2022-03" db="EMBL/GenBank/DDBJ databases">
        <title>Genomic analyses of argali, domestic sheep and their hybrids provide insights into chromosomal evolution, heterosis and genetic basis of agronomic traits.</title>
        <authorList>
            <person name="Li M."/>
        </authorList>
    </citation>
    <scope>NUCLEOTIDE SEQUENCE</scope>
    <source>
        <strain evidence="2">CAU-MHL-2022a</strain>
        <tissue evidence="2">Skin</tissue>
    </source>
</reference>
<evidence type="ECO:0000313" key="2">
    <source>
        <dbReference type="EMBL" id="KAI4529459.1"/>
    </source>
</evidence>
<organism evidence="2 3">
    <name type="scientific">Ovis ammon polii</name>
    <dbReference type="NCBI Taxonomy" id="230172"/>
    <lineage>
        <taxon>Eukaryota</taxon>
        <taxon>Metazoa</taxon>
        <taxon>Chordata</taxon>
        <taxon>Craniata</taxon>
        <taxon>Vertebrata</taxon>
        <taxon>Euteleostomi</taxon>
        <taxon>Mammalia</taxon>
        <taxon>Eutheria</taxon>
        <taxon>Laurasiatheria</taxon>
        <taxon>Artiodactyla</taxon>
        <taxon>Ruminantia</taxon>
        <taxon>Pecora</taxon>
        <taxon>Bovidae</taxon>
        <taxon>Caprinae</taxon>
        <taxon>Ovis</taxon>
    </lineage>
</organism>
<dbReference type="Proteomes" id="UP001214576">
    <property type="component" value="Unassembled WGS sequence"/>
</dbReference>
<evidence type="ECO:0000256" key="1">
    <source>
        <dbReference type="SAM" id="MobiDB-lite"/>
    </source>
</evidence>
<comment type="caution">
    <text evidence="2">The sequence shown here is derived from an EMBL/GenBank/DDBJ whole genome shotgun (WGS) entry which is preliminary data.</text>
</comment>